<protein>
    <submittedName>
        <fullName evidence="2">HEAT repeat domain-containing protein</fullName>
    </submittedName>
</protein>
<dbReference type="SUPFAM" id="SSF48371">
    <property type="entry name" value="ARM repeat"/>
    <property type="match status" value="1"/>
</dbReference>
<name>A0A3N6PD69_NATCH</name>
<dbReference type="SMART" id="SM00567">
    <property type="entry name" value="EZ_HEAT"/>
    <property type="match status" value="7"/>
</dbReference>
<dbReference type="Pfam" id="PF13646">
    <property type="entry name" value="HEAT_2"/>
    <property type="match status" value="2"/>
</dbReference>
<dbReference type="GO" id="GO:0016491">
    <property type="term" value="F:oxidoreductase activity"/>
    <property type="evidence" value="ECO:0007669"/>
    <property type="project" value="TreeGrafter"/>
</dbReference>
<dbReference type="PANTHER" id="PTHR12697">
    <property type="entry name" value="PBS LYASE HEAT-LIKE PROTEIN"/>
    <property type="match status" value="1"/>
</dbReference>
<dbReference type="InterPro" id="IPR016024">
    <property type="entry name" value="ARM-type_fold"/>
</dbReference>
<dbReference type="AlphaFoldDB" id="A0A3N6PD69"/>
<comment type="caution">
    <text evidence="2">The sequence shown here is derived from an EMBL/GenBank/DDBJ whole genome shotgun (WGS) entry which is preliminary data.</text>
</comment>
<organism evidence="2 3">
    <name type="scientific">Natrarchaeobius chitinivorans</name>
    <dbReference type="NCBI Taxonomy" id="1679083"/>
    <lineage>
        <taxon>Archaea</taxon>
        <taxon>Methanobacteriati</taxon>
        <taxon>Methanobacteriota</taxon>
        <taxon>Stenosarchaea group</taxon>
        <taxon>Halobacteria</taxon>
        <taxon>Halobacteriales</taxon>
        <taxon>Natrialbaceae</taxon>
        <taxon>Natrarchaeobius</taxon>
    </lineage>
</organism>
<sequence length="423" mass="46539">MPQEDPTFLYEFARDANEVKLIEYLTGSEKPIIRYRAAELLGGLASGTSEEARERVVEALARTARRDRNDSVRAAAIDAIYLRDEDGLEQLIRELVDGGVDDPPAWTGADRLTDWLESDHSEFRMLAAVALGRIAAEETVPALLDVFTDADVRVRTRAVRSCGQIGDPRCVDALANRLNDRNEQVRRAAAAALAEIGTKDALHALLPAARSDSVSVRVIAIGEFGRFGNLEPVPMLMEALEDRSDLVRRTAARSILELLANAPSERSHELRDGLADELADAESEELAGQLVTILNGNPPDHVRRNAAWLFGQLNGVERRDDVQTCLVELLDDPDELTARFAMSTLVQLGEPSFASHLREFATADETSEDGTVRAEFVLERLTTGVPSREAVSNAVEYTYVSDPADYTAKKRADERDEADGTRQ</sequence>
<dbReference type="PANTHER" id="PTHR12697:SF38">
    <property type="entry name" value="PBS LYASE HEAT DOMAIN PROTEIN REPEAT-CONTAINING PROTEIN"/>
    <property type="match status" value="1"/>
</dbReference>
<dbReference type="PROSITE" id="PS50077">
    <property type="entry name" value="HEAT_REPEAT"/>
    <property type="match status" value="1"/>
</dbReference>
<evidence type="ECO:0000313" key="3">
    <source>
        <dbReference type="Proteomes" id="UP000281431"/>
    </source>
</evidence>
<evidence type="ECO:0000313" key="2">
    <source>
        <dbReference type="EMBL" id="RQG97579.1"/>
    </source>
</evidence>
<dbReference type="InterPro" id="IPR004155">
    <property type="entry name" value="PBS_lyase_HEAT"/>
</dbReference>
<proteinExistence type="predicted"/>
<keyword evidence="3" id="KW-1185">Reference proteome</keyword>
<accession>A0A3N6PD69</accession>
<dbReference type="InterPro" id="IPR021133">
    <property type="entry name" value="HEAT_type_2"/>
</dbReference>
<dbReference type="Gene3D" id="1.25.10.10">
    <property type="entry name" value="Leucine-rich Repeat Variant"/>
    <property type="match status" value="3"/>
</dbReference>
<evidence type="ECO:0000256" key="1">
    <source>
        <dbReference type="ARBA" id="ARBA00045876"/>
    </source>
</evidence>
<gene>
    <name evidence="2" type="ORF">EA472_18750</name>
</gene>
<dbReference type="InterPro" id="IPR011989">
    <property type="entry name" value="ARM-like"/>
</dbReference>
<dbReference type="EMBL" id="REFZ01000018">
    <property type="protein sequence ID" value="RQG97579.1"/>
    <property type="molecule type" value="Genomic_DNA"/>
</dbReference>
<comment type="function">
    <text evidence="1">Catalyzes the hydroxylation of the N(6)-(4-aminobutyl)-L-lysine intermediate produced by deoxyhypusine synthase/DHPS on a critical lysine of the eukaryotic translation initiation factor 5A/eIF-5A. This is the second step of the post-translational modification of that lysine into an unusual amino acid residue named hypusine. Hypusination is unique to mature eIF-5A factor and is essential for its function.</text>
</comment>
<dbReference type="OrthoDB" id="142930at2157"/>
<dbReference type="Proteomes" id="UP000281431">
    <property type="component" value="Unassembled WGS sequence"/>
</dbReference>
<reference evidence="2 3" key="1">
    <citation type="submission" date="2018-10" db="EMBL/GenBank/DDBJ databases">
        <title>Natrarchaeobius chitinivorans gen. nov., sp. nov., and Natrarchaeobius haloalkaliphilus sp. nov., alkaliphilic, chitin-utilizing haloarchaea from hypersaline alkaline lakes.</title>
        <authorList>
            <person name="Sorokin D.Y."/>
            <person name="Elcheninov A.G."/>
            <person name="Kostrikina N.A."/>
            <person name="Bale N.J."/>
            <person name="Sinninghe Damste J.S."/>
            <person name="Khijniak T.V."/>
            <person name="Kublanov I.V."/>
            <person name="Toshchakov S.V."/>
        </authorList>
    </citation>
    <scope>NUCLEOTIDE SEQUENCE [LARGE SCALE GENOMIC DNA]</scope>
    <source>
        <strain evidence="2 3">AArcht7</strain>
    </source>
</reference>